<dbReference type="SUPFAM" id="SSF56059">
    <property type="entry name" value="Glutathione synthetase ATP-binding domain-like"/>
    <property type="match status" value="1"/>
</dbReference>
<dbReference type="GO" id="GO:0005524">
    <property type="term" value="F:ATP binding"/>
    <property type="evidence" value="ECO:0007669"/>
    <property type="project" value="UniProtKB-UniRule"/>
</dbReference>
<sequence>MSFRALFYPRAVAVYGSVSPGKLGNILINHLVQWGFPKVFAVNPKGLGLNHVPGYAKINQISEDIDLAVIASPAATVKEIMTDCGEKGVQAAVIISSGFSEAGNAKGEAEVKEVASRYGIRFIGPNCAGMINTYSNLAPTLQAYPPQGHTAVISQSGAVGGAVMEWAQSHGLGISKFVSYGNGADLNQIEFLRYLKDDEETKVIALYIENIEDGREFMAALKEVTAVKPVVVIKSGRTSTGQRAALSHTGSMAGADAVYDAALKTCGAIRVESLDDLIDLCKGFSYLPRVLGRKVAIVTNSGGPGVMTADKAEELKLNVSESSAELVAELRDFLPAHAGFKNPIDMTVEGTGDNYRRVIEACLKEFDAVLPIFFGPPYLPTMPIAEGILAAFKGNNKPVFSAMETGLHAAESIKYLRDHHLPNFPSCERAIRTMARMAEYEEYKSKVPNKKSVMPEKSKGLLFERGPLLEPDAMKVLEENNIKVPEYRFVTDKSEVAAAALELGYPIVMKVVSPQILHKSDFGGVELNIKNGEEVLAAFDRIARNSEGYDFRGVVLYPMLRGGREVILGLTRDAQFGPVVAFGLGGIYTEVLRDIVLRVAPVDRPGAEEMIRSIRTYPILKGIRGEKPADLEALAETIVNFSRLPFLYPDLAEADLNPVFAFPTGVIVGDVRMVRGNKE</sequence>
<evidence type="ECO:0000256" key="3">
    <source>
        <dbReference type="ARBA" id="ARBA00022840"/>
    </source>
</evidence>
<evidence type="ECO:0000256" key="2">
    <source>
        <dbReference type="ARBA" id="ARBA00022741"/>
    </source>
</evidence>
<dbReference type="PANTHER" id="PTHR43334:SF1">
    <property type="entry name" value="3-HYDROXYPROPIONATE--COA LIGASE [ADP-FORMING]"/>
    <property type="match status" value="1"/>
</dbReference>
<dbReference type="InterPro" id="IPR036291">
    <property type="entry name" value="NAD(P)-bd_dom_sf"/>
</dbReference>
<dbReference type="SMART" id="SM00881">
    <property type="entry name" value="CoA_binding"/>
    <property type="match status" value="1"/>
</dbReference>
<dbReference type="RefSeq" id="WP_214658930.1">
    <property type="nucleotide sequence ID" value="NZ_CP017634.1"/>
</dbReference>
<evidence type="ECO:0000313" key="7">
    <source>
        <dbReference type="Proteomes" id="UP000323521"/>
    </source>
</evidence>
<keyword evidence="3 4" id="KW-0067">ATP-binding</keyword>
<dbReference type="InterPro" id="IPR043938">
    <property type="entry name" value="Ligase_CoA_dom"/>
</dbReference>
<proteinExistence type="predicted"/>
<dbReference type="KEGG" id="fwa:DCMF_26435"/>
<evidence type="ECO:0000256" key="4">
    <source>
        <dbReference type="PROSITE-ProRule" id="PRU00409"/>
    </source>
</evidence>
<dbReference type="InterPro" id="IPR003781">
    <property type="entry name" value="CoA-bd"/>
</dbReference>
<dbReference type="Pfam" id="PF13607">
    <property type="entry name" value="Succ_CoA_lig"/>
    <property type="match status" value="1"/>
</dbReference>
<protein>
    <recommendedName>
        <fullName evidence="5">ATP-grasp domain-containing protein</fullName>
    </recommendedName>
</protein>
<dbReference type="GO" id="GO:0046872">
    <property type="term" value="F:metal ion binding"/>
    <property type="evidence" value="ECO:0007669"/>
    <property type="project" value="InterPro"/>
</dbReference>
<dbReference type="PANTHER" id="PTHR43334">
    <property type="entry name" value="ACETATE--COA LIGASE [ADP-FORMING]"/>
    <property type="match status" value="1"/>
</dbReference>
<dbReference type="Gene3D" id="3.40.50.720">
    <property type="entry name" value="NAD(P)-binding Rossmann-like Domain"/>
    <property type="match status" value="1"/>
</dbReference>
<gene>
    <name evidence="6" type="ORF">DCMF_26435</name>
</gene>
<dbReference type="InterPro" id="IPR016102">
    <property type="entry name" value="Succinyl-CoA_synth-like"/>
</dbReference>
<reference evidence="6 7" key="1">
    <citation type="submission" date="2016-10" db="EMBL/GenBank/DDBJ databases">
        <title>Complete Genome Sequence of Peptococcaceae strain DCMF.</title>
        <authorList>
            <person name="Edwards R.J."/>
            <person name="Holland S.I."/>
            <person name="Deshpande N.P."/>
            <person name="Wong Y.K."/>
            <person name="Ertan H."/>
            <person name="Manefield M."/>
            <person name="Russell T.L."/>
            <person name="Lee M.J."/>
        </authorList>
    </citation>
    <scope>NUCLEOTIDE SEQUENCE [LARGE SCALE GENOMIC DNA]</scope>
    <source>
        <strain evidence="6 7">DCMF</strain>
    </source>
</reference>
<dbReference type="EMBL" id="CP017634">
    <property type="protein sequence ID" value="ATW27820.1"/>
    <property type="molecule type" value="Genomic_DNA"/>
</dbReference>
<dbReference type="Pfam" id="PF19045">
    <property type="entry name" value="Ligase_CoA_2"/>
    <property type="match status" value="1"/>
</dbReference>
<dbReference type="Pfam" id="PF13380">
    <property type="entry name" value="CoA_binding_2"/>
    <property type="match status" value="1"/>
</dbReference>
<evidence type="ECO:0000259" key="5">
    <source>
        <dbReference type="PROSITE" id="PS50975"/>
    </source>
</evidence>
<dbReference type="Gene3D" id="3.30.1490.20">
    <property type="entry name" value="ATP-grasp fold, A domain"/>
    <property type="match status" value="1"/>
</dbReference>
<dbReference type="Proteomes" id="UP000323521">
    <property type="component" value="Chromosome"/>
</dbReference>
<dbReference type="SUPFAM" id="SSF51735">
    <property type="entry name" value="NAD(P)-binding Rossmann-fold domains"/>
    <property type="match status" value="1"/>
</dbReference>
<organism evidence="6 7">
    <name type="scientific">Formimonas warabiya</name>
    <dbReference type="NCBI Taxonomy" id="1761012"/>
    <lineage>
        <taxon>Bacteria</taxon>
        <taxon>Bacillati</taxon>
        <taxon>Bacillota</taxon>
        <taxon>Clostridia</taxon>
        <taxon>Eubacteriales</taxon>
        <taxon>Peptococcaceae</taxon>
        <taxon>Candidatus Formimonas</taxon>
    </lineage>
</organism>
<dbReference type="GO" id="GO:0043758">
    <property type="term" value="F:acetate-CoA ligase (ADP-forming) activity"/>
    <property type="evidence" value="ECO:0007669"/>
    <property type="project" value="InterPro"/>
</dbReference>
<keyword evidence="7" id="KW-1185">Reference proteome</keyword>
<keyword evidence="2 4" id="KW-0547">Nucleotide-binding</keyword>
<dbReference type="InterPro" id="IPR011761">
    <property type="entry name" value="ATP-grasp"/>
</dbReference>
<name>A0A3G1KZI0_FORW1</name>
<dbReference type="Gene3D" id="3.40.50.261">
    <property type="entry name" value="Succinyl-CoA synthetase domains"/>
    <property type="match status" value="2"/>
</dbReference>
<dbReference type="InterPro" id="IPR013815">
    <property type="entry name" value="ATP_grasp_subdomain_1"/>
</dbReference>
<dbReference type="Pfam" id="PF13549">
    <property type="entry name" value="ATP-grasp_5"/>
    <property type="match status" value="1"/>
</dbReference>
<evidence type="ECO:0000256" key="1">
    <source>
        <dbReference type="ARBA" id="ARBA00022598"/>
    </source>
</evidence>
<feature type="domain" description="ATP-grasp" evidence="5">
    <location>
        <begin position="474"/>
        <end position="510"/>
    </location>
</feature>
<dbReference type="PROSITE" id="PS50975">
    <property type="entry name" value="ATP_GRASP"/>
    <property type="match status" value="1"/>
</dbReference>
<keyword evidence="1" id="KW-0436">Ligase</keyword>
<evidence type="ECO:0000313" key="6">
    <source>
        <dbReference type="EMBL" id="ATW27820.1"/>
    </source>
</evidence>
<accession>A0A3G1KZI0</accession>
<dbReference type="InterPro" id="IPR051538">
    <property type="entry name" value="Acyl-CoA_Synth/Transferase"/>
</dbReference>
<dbReference type="SUPFAM" id="SSF52210">
    <property type="entry name" value="Succinyl-CoA synthetase domains"/>
    <property type="match status" value="2"/>
</dbReference>
<dbReference type="InterPro" id="IPR032875">
    <property type="entry name" value="Succ_CoA_lig_flav_dom"/>
</dbReference>
<dbReference type="Gene3D" id="3.30.470.20">
    <property type="entry name" value="ATP-grasp fold, B domain"/>
    <property type="match status" value="1"/>
</dbReference>
<dbReference type="AlphaFoldDB" id="A0A3G1KZI0"/>